<feature type="signal peptide" evidence="2">
    <location>
        <begin position="1"/>
        <end position="31"/>
    </location>
</feature>
<dbReference type="EMBL" id="LT629750">
    <property type="protein sequence ID" value="SDT20852.1"/>
    <property type="molecule type" value="Genomic_DNA"/>
</dbReference>
<evidence type="ECO:0000313" key="3">
    <source>
        <dbReference type="EMBL" id="SDT20852.1"/>
    </source>
</evidence>
<feature type="chain" id="PRO_5009266557" evidence="2">
    <location>
        <begin position="32"/>
        <end position="695"/>
    </location>
</feature>
<dbReference type="Pfam" id="PF04185">
    <property type="entry name" value="Phosphoesterase"/>
    <property type="match status" value="1"/>
</dbReference>
<dbReference type="PANTHER" id="PTHR31956:SF1">
    <property type="entry name" value="NON-SPECIFIC PHOSPHOLIPASE C1"/>
    <property type="match status" value="1"/>
</dbReference>
<dbReference type="PANTHER" id="PTHR31956">
    <property type="entry name" value="NON-SPECIFIC PHOSPHOLIPASE C4-RELATED"/>
    <property type="match status" value="1"/>
</dbReference>
<name>A0A1H1YHE7_9BRAD</name>
<keyword evidence="4" id="KW-1185">Reference proteome</keyword>
<evidence type="ECO:0000256" key="1">
    <source>
        <dbReference type="ARBA" id="ARBA00022801"/>
    </source>
</evidence>
<keyword evidence="1" id="KW-0378">Hydrolase</keyword>
<keyword evidence="2" id="KW-0732">Signal</keyword>
<dbReference type="GO" id="GO:0042578">
    <property type="term" value="F:phosphoric ester hydrolase activity"/>
    <property type="evidence" value="ECO:0007669"/>
    <property type="project" value="UniProtKB-ARBA"/>
</dbReference>
<reference evidence="4" key="1">
    <citation type="submission" date="2016-10" db="EMBL/GenBank/DDBJ databases">
        <authorList>
            <person name="Varghese N."/>
            <person name="Submissions S."/>
        </authorList>
    </citation>
    <scope>NUCLEOTIDE SEQUENCE [LARGE SCALE GENOMIC DNA]</scope>
    <source>
        <strain evidence="4">GAS369</strain>
    </source>
</reference>
<protein>
    <submittedName>
        <fullName evidence="3">Phospholipase C</fullName>
    </submittedName>
</protein>
<sequence length="695" mass="73986">MKPTFNLSRRWKATTAVCIVSTMAIATAGFAANNVGRSNWDLRSHPNRFLNAVQNKIDQDLNNLLNKGKGGNGNGSNPAETAKTASPIKHVIILIGENRGLDHTFGVYKPKGAGQTISNLLSKGIVNEDGTPGPNFAQAQQYSVAAQTSYYIGAPAISKSPYSATNAMPQPNTNGAPSAQSDTGAPFKTIAEASVEKDIDPASLDILTTGATNLPTGSLDTRVPGAGSLTGPFPLQGPILTDDDYTGDTTHRFYQDWQQDDCSVGNATKTNSSGCLADLFPFVMATYAKNNSMANSMGFYNAEQEEAPILKELADRFTLSDNFHQSFHGGTGANHFMLGTGDAAFWSDGKGNPITPPANQIANPNPVTGTVNQYTADNAFSACADINQPGVKPIVTYLENLPYAAEPNCQPNHYYMLDNTNPGYLPNGALSGAGNLPPSPVKTIGDALMEKSIPWAYYGGSYNAAVALSNEAVAANPTSPNLSAAAVADPANAVGVAYCQICNPFQYATSIMADPAIRTAHVKDTADLITAIQNNTLPSVSFGKPDGLLDGHPSSSKVDLFEGYVLNVLNALDANPQLKAETAVFVTWDEAGGYWDSGFIQSMDFFGDGPRIPLLILSPYSTGGKVYHNYGDHVSLMKFIERNWNLKPLTNRSRDNFPNPTASKSNPYVPTNSPALADLFDAFDFSHAVTQPYTE</sequence>
<dbReference type="InterPro" id="IPR007312">
    <property type="entry name" value="Phosphoesterase"/>
</dbReference>
<proteinExistence type="predicted"/>
<dbReference type="GO" id="GO:0009395">
    <property type="term" value="P:phospholipid catabolic process"/>
    <property type="evidence" value="ECO:0007669"/>
    <property type="project" value="TreeGrafter"/>
</dbReference>
<evidence type="ECO:0000313" key="4">
    <source>
        <dbReference type="Proteomes" id="UP000243904"/>
    </source>
</evidence>
<evidence type="ECO:0000256" key="2">
    <source>
        <dbReference type="SAM" id="SignalP"/>
    </source>
</evidence>
<dbReference type="Gene3D" id="3.40.720.10">
    <property type="entry name" value="Alkaline Phosphatase, subunit A"/>
    <property type="match status" value="2"/>
</dbReference>
<dbReference type="Proteomes" id="UP000243904">
    <property type="component" value="Chromosome I"/>
</dbReference>
<gene>
    <name evidence="3" type="ORF">SAMN05444158_4815</name>
</gene>
<accession>A0A1H1YHE7</accession>
<dbReference type="AlphaFoldDB" id="A0A1H1YHE7"/>
<dbReference type="InterPro" id="IPR017850">
    <property type="entry name" value="Alkaline_phosphatase_core_sf"/>
</dbReference>
<organism evidence="3 4">
    <name type="scientific">Bradyrhizobium canariense</name>
    <dbReference type="NCBI Taxonomy" id="255045"/>
    <lineage>
        <taxon>Bacteria</taxon>
        <taxon>Pseudomonadati</taxon>
        <taxon>Pseudomonadota</taxon>
        <taxon>Alphaproteobacteria</taxon>
        <taxon>Hyphomicrobiales</taxon>
        <taxon>Nitrobacteraceae</taxon>
        <taxon>Bradyrhizobium</taxon>
    </lineage>
</organism>